<evidence type="ECO:0000256" key="1">
    <source>
        <dbReference type="SAM" id="Phobius"/>
    </source>
</evidence>
<dbReference type="Proteomes" id="UP000630923">
    <property type="component" value="Unassembled WGS sequence"/>
</dbReference>
<feature type="transmembrane region" description="Helical" evidence="1">
    <location>
        <begin position="20"/>
        <end position="40"/>
    </location>
</feature>
<keyword evidence="3" id="KW-1185">Reference proteome</keyword>
<name>A0A919AUZ3_9PROT</name>
<gene>
    <name evidence="2" type="ORF">GCM10017044_23030</name>
</gene>
<dbReference type="InterPro" id="IPR019225">
    <property type="entry name" value="DUF2155"/>
</dbReference>
<keyword evidence="1" id="KW-1133">Transmembrane helix</keyword>
<evidence type="ECO:0000313" key="2">
    <source>
        <dbReference type="EMBL" id="GHF27373.1"/>
    </source>
</evidence>
<dbReference type="Pfam" id="PF09923">
    <property type="entry name" value="DUF2155"/>
    <property type="match status" value="1"/>
</dbReference>
<accession>A0A919AUZ3</accession>
<comment type="caution">
    <text evidence="2">The sequence shown here is derived from an EMBL/GenBank/DDBJ whole genome shotgun (WGS) entry which is preliminary data.</text>
</comment>
<dbReference type="AlphaFoldDB" id="A0A919AUZ3"/>
<evidence type="ECO:0008006" key="4">
    <source>
        <dbReference type="Google" id="ProtNLM"/>
    </source>
</evidence>
<evidence type="ECO:0000313" key="3">
    <source>
        <dbReference type="Proteomes" id="UP000630923"/>
    </source>
</evidence>
<dbReference type="EMBL" id="BNCI01000002">
    <property type="protein sequence ID" value="GHF27373.1"/>
    <property type="molecule type" value="Genomic_DNA"/>
</dbReference>
<protein>
    <recommendedName>
        <fullName evidence="4">DUF2155 domain-containing protein</fullName>
    </recommendedName>
</protein>
<proteinExistence type="predicted"/>
<reference evidence="2" key="1">
    <citation type="journal article" date="2014" name="Int. J. Syst. Evol. Microbiol.">
        <title>Complete genome sequence of Corynebacterium casei LMG S-19264T (=DSM 44701T), isolated from a smear-ripened cheese.</title>
        <authorList>
            <consortium name="US DOE Joint Genome Institute (JGI-PGF)"/>
            <person name="Walter F."/>
            <person name="Albersmeier A."/>
            <person name="Kalinowski J."/>
            <person name="Ruckert C."/>
        </authorList>
    </citation>
    <scope>NUCLEOTIDE SEQUENCE</scope>
    <source>
        <strain evidence="2">KCTC 42590</strain>
    </source>
</reference>
<keyword evidence="1" id="KW-0812">Transmembrane</keyword>
<organism evidence="2 3">
    <name type="scientific">Kordiimonas sediminis</name>
    <dbReference type="NCBI Taxonomy" id="1735581"/>
    <lineage>
        <taxon>Bacteria</taxon>
        <taxon>Pseudomonadati</taxon>
        <taxon>Pseudomonadota</taxon>
        <taxon>Alphaproteobacteria</taxon>
        <taxon>Kordiimonadales</taxon>
        <taxon>Kordiimonadaceae</taxon>
        <taxon>Kordiimonas</taxon>
    </lineage>
</organism>
<sequence>MKSHHPIKTDLRHQITGKSVISALFTPLLFAACFTLPLYAQQTQGTSPGATAIEIESPTIVLRTLDKVTARIKEIELRIGEEYSLGSLTLTARYCRTTPPIEPPETYAYLDIYEIQRDGSAKDVFSGWMLASSPALNSFEHPVYDVWVLNCKASSPDTE</sequence>
<reference evidence="2" key="2">
    <citation type="submission" date="2020-09" db="EMBL/GenBank/DDBJ databases">
        <authorList>
            <person name="Sun Q."/>
            <person name="Kim S."/>
        </authorList>
    </citation>
    <scope>NUCLEOTIDE SEQUENCE</scope>
    <source>
        <strain evidence="2">KCTC 42590</strain>
    </source>
</reference>
<dbReference type="PROSITE" id="PS51257">
    <property type="entry name" value="PROKAR_LIPOPROTEIN"/>
    <property type="match status" value="1"/>
</dbReference>
<keyword evidence="1" id="KW-0472">Membrane</keyword>